<dbReference type="InterPro" id="IPR029060">
    <property type="entry name" value="PIN-like_dom_sf"/>
</dbReference>
<dbReference type="InterPro" id="IPR041705">
    <property type="entry name" value="PIN_Sll0205"/>
</dbReference>
<dbReference type="RefSeq" id="WP_132963055.1">
    <property type="nucleotide sequence ID" value="NZ_SMAH01000012.1"/>
</dbReference>
<organism evidence="2 4">
    <name type="scientific">Tepidimonas ignava</name>
    <dbReference type="NCBI Taxonomy" id="114249"/>
    <lineage>
        <taxon>Bacteria</taxon>
        <taxon>Pseudomonadati</taxon>
        <taxon>Pseudomonadota</taxon>
        <taxon>Betaproteobacteria</taxon>
        <taxon>Burkholderiales</taxon>
        <taxon>Tepidimonas</taxon>
    </lineage>
</organism>
<evidence type="ECO:0000259" key="1">
    <source>
        <dbReference type="Pfam" id="PF01850"/>
    </source>
</evidence>
<dbReference type="Pfam" id="PF01850">
    <property type="entry name" value="PIN"/>
    <property type="match status" value="1"/>
</dbReference>
<dbReference type="EMBL" id="SMAH01000012">
    <property type="protein sequence ID" value="TCS96226.1"/>
    <property type="molecule type" value="Genomic_DNA"/>
</dbReference>
<dbReference type="PANTHER" id="PTHR36173">
    <property type="entry name" value="RIBONUCLEASE VAPC16-RELATED"/>
    <property type="match status" value="1"/>
</dbReference>
<accession>A0A4R3LFH8</accession>
<dbReference type="Gene3D" id="3.40.50.1010">
    <property type="entry name" value="5'-nuclease"/>
    <property type="match status" value="1"/>
</dbReference>
<dbReference type="AlphaFoldDB" id="A0A4R3LFH8"/>
<comment type="caution">
    <text evidence="2">The sequence shown here is derived from an EMBL/GenBank/DDBJ whole genome shotgun (WGS) entry which is preliminary data.</text>
</comment>
<dbReference type="OrthoDB" id="9798990at2"/>
<gene>
    <name evidence="2" type="ORF">EDC36_11215</name>
    <name evidence="3" type="ORF">Tigna_00265</name>
</gene>
<evidence type="ECO:0000313" key="3">
    <source>
        <dbReference type="EMBL" id="TSE23571.1"/>
    </source>
</evidence>
<dbReference type="InterPro" id="IPR052919">
    <property type="entry name" value="TA_system_RNase"/>
</dbReference>
<dbReference type="SUPFAM" id="SSF88723">
    <property type="entry name" value="PIN domain-like"/>
    <property type="match status" value="1"/>
</dbReference>
<dbReference type="Proteomes" id="UP000295536">
    <property type="component" value="Unassembled WGS sequence"/>
</dbReference>
<evidence type="ECO:0000313" key="2">
    <source>
        <dbReference type="EMBL" id="TCS96226.1"/>
    </source>
</evidence>
<sequence length="131" mass="14956">MYLLDTCTLLWWLAQPQRLTPKVRDVIADPAVDVAVSVVTLWEILVKVRSGKIRILAEGHGTYDFLLKAVAASGFKTLALLEHDLRHTLQLPMLHRDPFDRMLICQAIENAMTLVTPDVAIHRYPIRTLWD</sequence>
<reference evidence="2 4" key="1">
    <citation type="submission" date="2019-03" db="EMBL/GenBank/DDBJ databases">
        <title>Genomic Encyclopedia of Type Strains, Phase IV (KMG-IV): sequencing the most valuable type-strain genomes for metagenomic binning, comparative biology and taxonomic classification.</title>
        <authorList>
            <person name="Goeker M."/>
        </authorList>
    </citation>
    <scope>NUCLEOTIDE SEQUENCE [LARGE SCALE GENOMIC DNA]</scope>
    <source>
        <strain evidence="2 4">DSM 12034</strain>
    </source>
</reference>
<evidence type="ECO:0000313" key="4">
    <source>
        <dbReference type="Proteomes" id="UP000295536"/>
    </source>
</evidence>
<proteinExistence type="predicted"/>
<dbReference type="CDD" id="cd09872">
    <property type="entry name" value="PIN_Sll0205-like"/>
    <property type="match status" value="1"/>
</dbReference>
<feature type="domain" description="PIN" evidence="1">
    <location>
        <begin position="2"/>
        <end position="124"/>
    </location>
</feature>
<evidence type="ECO:0000313" key="5">
    <source>
        <dbReference type="Proteomes" id="UP000315577"/>
    </source>
</evidence>
<dbReference type="Proteomes" id="UP000315577">
    <property type="component" value="Unassembled WGS sequence"/>
</dbReference>
<dbReference type="InterPro" id="IPR002716">
    <property type="entry name" value="PIN_dom"/>
</dbReference>
<keyword evidence="5" id="KW-1185">Reference proteome</keyword>
<name>A0A4R3LFH8_9BURK</name>
<dbReference type="PANTHER" id="PTHR36173:SF2">
    <property type="entry name" value="RIBONUCLEASE VAPC16"/>
    <property type="match status" value="1"/>
</dbReference>
<protein>
    <submittedName>
        <fullName evidence="2">PIN domain nuclease of toxin-antitoxin system</fullName>
    </submittedName>
    <submittedName>
        <fullName evidence="3">PIN protein</fullName>
    </submittedName>
</protein>
<reference evidence="3 5" key="2">
    <citation type="submission" date="2019-07" db="EMBL/GenBank/DDBJ databases">
        <title>Tepidimonas ignava SPS-1037 draft genome.</title>
        <authorList>
            <person name="Da Costa M.S."/>
            <person name="Froufe H.J.C."/>
            <person name="Egas C."/>
            <person name="Albuquerque L."/>
        </authorList>
    </citation>
    <scope>NUCLEOTIDE SEQUENCE [LARGE SCALE GENOMIC DNA]</scope>
    <source>
        <strain evidence="3 5">SPS-1037</strain>
    </source>
</reference>
<dbReference type="EMBL" id="VJNC01000002">
    <property type="protein sequence ID" value="TSE23571.1"/>
    <property type="molecule type" value="Genomic_DNA"/>
</dbReference>